<name>A0AAU9JI59_9CILI</name>
<dbReference type="EMBL" id="CAJZBQ010000036">
    <property type="protein sequence ID" value="CAG9324792.1"/>
    <property type="molecule type" value="Genomic_DNA"/>
</dbReference>
<proteinExistence type="predicted"/>
<organism evidence="1 2">
    <name type="scientific">Blepharisma stoltei</name>
    <dbReference type="NCBI Taxonomy" id="1481888"/>
    <lineage>
        <taxon>Eukaryota</taxon>
        <taxon>Sar</taxon>
        <taxon>Alveolata</taxon>
        <taxon>Ciliophora</taxon>
        <taxon>Postciliodesmatophora</taxon>
        <taxon>Heterotrichea</taxon>
        <taxon>Heterotrichida</taxon>
        <taxon>Blepharismidae</taxon>
        <taxon>Blepharisma</taxon>
    </lineage>
</organism>
<keyword evidence="2" id="KW-1185">Reference proteome</keyword>
<accession>A0AAU9JI59</accession>
<dbReference type="AlphaFoldDB" id="A0AAU9JI59"/>
<dbReference type="Proteomes" id="UP001162131">
    <property type="component" value="Unassembled WGS sequence"/>
</dbReference>
<evidence type="ECO:0000313" key="2">
    <source>
        <dbReference type="Proteomes" id="UP001162131"/>
    </source>
</evidence>
<reference evidence="1" key="1">
    <citation type="submission" date="2021-09" db="EMBL/GenBank/DDBJ databases">
        <authorList>
            <consortium name="AG Swart"/>
            <person name="Singh M."/>
            <person name="Singh A."/>
            <person name="Seah K."/>
            <person name="Emmerich C."/>
        </authorList>
    </citation>
    <scope>NUCLEOTIDE SEQUENCE</scope>
    <source>
        <strain evidence="1">ATCC30299</strain>
    </source>
</reference>
<protein>
    <submittedName>
        <fullName evidence="1">Uncharacterized protein</fullName>
    </submittedName>
</protein>
<sequence>MQDTRETLSAHASEVAFFSQMARYFRWSIGHLNHSLSIIRVKRDLTSNSYLKQAWISLPLDWQIYFFMDL</sequence>
<evidence type="ECO:0000313" key="1">
    <source>
        <dbReference type="EMBL" id="CAG9324792.1"/>
    </source>
</evidence>
<comment type="caution">
    <text evidence="1">The sequence shown here is derived from an EMBL/GenBank/DDBJ whole genome shotgun (WGS) entry which is preliminary data.</text>
</comment>
<gene>
    <name evidence="1" type="ORF">BSTOLATCC_MIC36572</name>
</gene>